<protein>
    <submittedName>
        <fullName evidence="3">Homocitrate synthase NifV</fullName>
    </submittedName>
</protein>
<evidence type="ECO:0000313" key="3">
    <source>
        <dbReference type="EMBL" id="SHH99791.1"/>
    </source>
</evidence>
<dbReference type="EMBL" id="FQXV01000005">
    <property type="protein sequence ID" value="SHH99791.1"/>
    <property type="molecule type" value="Genomic_DNA"/>
</dbReference>
<dbReference type="GO" id="GO:0016740">
    <property type="term" value="F:transferase activity"/>
    <property type="evidence" value="ECO:0007669"/>
    <property type="project" value="UniProtKB-KW"/>
</dbReference>
<proteinExistence type="predicted"/>
<organism evidence="3 4">
    <name type="scientific">Sporobacter termitidis DSM 10068</name>
    <dbReference type="NCBI Taxonomy" id="1123282"/>
    <lineage>
        <taxon>Bacteria</taxon>
        <taxon>Bacillati</taxon>
        <taxon>Bacillota</taxon>
        <taxon>Clostridia</taxon>
        <taxon>Eubacteriales</taxon>
        <taxon>Oscillospiraceae</taxon>
        <taxon>Sporobacter</taxon>
    </lineage>
</organism>
<dbReference type="PANTHER" id="PTHR42880">
    <property type="entry name" value="HOMOCITRATE SYNTHASE"/>
    <property type="match status" value="1"/>
</dbReference>
<dbReference type="Gene3D" id="1.10.238.260">
    <property type="match status" value="1"/>
</dbReference>
<evidence type="ECO:0000256" key="1">
    <source>
        <dbReference type="ARBA" id="ARBA00022679"/>
    </source>
</evidence>
<reference evidence="3 4" key="1">
    <citation type="submission" date="2016-11" db="EMBL/GenBank/DDBJ databases">
        <authorList>
            <person name="Jaros S."/>
            <person name="Januszkiewicz K."/>
            <person name="Wedrychowicz H."/>
        </authorList>
    </citation>
    <scope>NUCLEOTIDE SEQUENCE [LARGE SCALE GENOMIC DNA]</scope>
    <source>
        <strain evidence="3 4">DSM 10068</strain>
    </source>
</reference>
<gene>
    <name evidence="3" type="ORF">SAMN02745823_01860</name>
</gene>
<keyword evidence="4" id="KW-1185">Reference proteome</keyword>
<dbReference type="InterPro" id="IPR054691">
    <property type="entry name" value="LeuA/HCS_post-cat"/>
</dbReference>
<feature type="domain" description="2-isopropylmalate synthase/homocitrate synthase post-catalytic" evidence="2">
    <location>
        <begin position="221"/>
        <end position="295"/>
    </location>
</feature>
<accession>A0A1M5XJ06</accession>
<dbReference type="Pfam" id="PF22617">
    <property type="entry name" value="HCS_D2"/>
    <property type="match status" value="1"/>
</dbReference>
<dbReference type="STRING" id="1123282.SAMN02745823_01860"/>
<dbReference type="PANTHER" id="PTHR42880:SF1">
    <property type="entry name" value="ISOPROPYLMALATE_HOMOCITRATE_CITRAMALATE SYNTHASE FAMILY PROTEIN"/>
    <property type="match status" value="1"/>
</dbReference>
<evidence type="ECO:0000313" key="4">
    <source>
        <dbReference type="Proteomes" id="UP000183995"/>
    </source>
</evidence>
<dbReference type="AlphaFoldDB" id="A0A1M5XJ06"/>
<name>A0A1M5XJ06_9FIRM</name>
<sequence length="318" mass="34999">MIRITDMTLSCIAAFRPSAGPLKKLHALLAVLGSDYIEMPAEVYETIRPVSPDKIVLRIGTPDEAALYPEITRFVCRMNGLLSSPGITREIQMNDVKELSFFGPGDGSQNVRVVGLDDILCHDYESAFQKLQSRVRGRVEFCPENSYSCATAAALEWIAAGGADLAASFGGLDGKAALEEVLLALRIVRRHRPTASYEILPQIALAVEEITGVRFPDRKAVIGRSIFNVESGIHVDGILKKPQMYEPFMPELVGRKRRLIVGKHSGRKSIAAKLRELGYASAEFDVARLLSAVRAESVGKMTSLTDEEFKEIAEKHRL</sequence>
<evidence type="ECO:0000259" key="2">
    <source>
        <dbReference type="Pfam" id="PF22617"/>
    </source>
</evidence>
<dbReference type="OrthoDB" id="503431at2"/>
<dbReference type="RefSeq" id="WP_073078025.1">
    <property type="nucleotide sequence ID" value="NZ_FQXV01000005.1"/>
</dbReference>
<keyword evidence="1" id="KW-0808">Transferase</keyword>
<dbReference type="Proteomes" id="UP000183995">
    <property type="component" value="Unassembled WGS sequence"/>
</dbReference>